<dbReference type="PROSITE" id="PS51186">
    <property type="entry name" value="GNAT"/>
    <property type="match status" value="2"/>
</dbReference>
<dbReference type="Gene3D" id="3.40.630.30">
    <property type="match status" value="2"/>
</dbReference>
<name>A0A225DIT8_9BACT</name>
<comment type="caution">
    <text evidence="5">The sequence shown here is derived from an EMBL/GenBank/DDBJ whole genome shotgun (WGS) entry which is preliminary data.</text>
</comment>
<dbReference type="GO" id="GO:0016747">
    <property type="term" value="F:acyltransferase activity, transferring groups other than amino-acyl groups"/>
    <property type="evidence" value="ECO:0007669"/>
    <property type="project" value="InterPro"/>
</dbReference>
<evidence type="ECO:0000313" key="6">
    <source>
        <dbReference type="Proteomes" id="UP000214646"/>
    </source>
</evidence>
<keyword evidence="2" id="KW-0012">Acyltransferase</keyword>
<dbReference type="CDD" id="cd04301">
    <property type="entry name" value="NAT_SF"/>
    <property type="match status" value="2"/>
</dbReference>
<feature type="domain" description="N-acetyltransferase" evidence="4">
    <location>
        <begin position="2"/>
        <end position="183"/>
    </location>
</feature>
<gene>
    <name evidence="5" type="ORF">FRUB_07608</name>
</gene>
<evidence type="ECO:0000259" key="4">
    <source>
        <dbReference type="PROSITE" id="PS51186"/>
    </source>
</evidence>
<dbReference type="InterPro" id="IPR000182">
    <property type="entry name" value="GNAT_dom"/>
</dbReference>
<dbReference type="AlphaFoldDB" id="A0A225DIT8"/>
<proteinExistence type="predicted"/>
<accession>A0A225DIT8</accession>
<evidence type="ECO:0000256" key="1">
    <source>
        <dbReference type="ARBA" id="ARBA00022679"/>
    </source>
</evidence>
<reference evidence="6" key="1">
    <citation type="submission" date="2017-06" db="EMBL/GenBank/DDBJ databases">
        <title>Genome analysis of Fimbriiglobus ruber SP5, the first member of the order Planctomycetales with confirmed chitinolytic capability.</title>
        <authorList>
            <person name="Ravin N.V."/>
            <person name="Rakitin A.L."/>
            <person name="Ivanova A.A."/>
            <person name="Beletsky A.V."/>
            <person name="Kulichevskaya I.S."/>
            <person name="Mardanov A.V."/>
            <person name="Dedysh S.N."/>
        </authorList>
    </citation>
    <scope>NUCLEOTIDE SEQUENCE [LARGE SCALE GENOMIC DNA]</scope>
    <source>
        <strain evidence="6">SP5</strain>
    </source>
</reference>
<dbReference type="Pfam" id="PF00583">
    <property type="entry name" value="Acetyltransf_1"/>
    <property type="match status" value="2"/>
</dbReference>
<sequence>MIVYRQYRNTDPPALVEVWNEACTGRGAYPVRTPSLFERWLFSRPFFEHGDLIVAADDETGAVVGFVLVGFGPDEELAAQSADRGVVCVVGVRQAYRRRGIGRELLRRGEERLRARGAGSVVIGAQWPQNPYLFGLYGGSNSPGILASEPDADPFLQKMGYARAESRLIFHRRLDTPLTVADTRFGLLRRRYECQSLRAAAIGSWWQDCVWGILEPVEMRLTDKLTNLPAARAVVWELEGFSWKWGQPSAGIIDVQVRPDLRRQGLGKLLVSQVLRFLQDQFFAIVELQVPAADPAAIGMCKSLGFEQVDEGFVYRPAPPAGEPPPPPTEEAPAPAPEAPA</sequence>
<dbReference type="Proteomes" id="UP000214646">
    <property type="component" value="Unassembled WGS sequence"/>
</dbReference>
<keyword evidence="6" id="KW-1185">Reference proteome</keyword>
<feature type="domain" description="N-acetyltransferase" evidence="4">
    <location>
        <begin position="186"/>
        <end position="326"/>
    </location>
</feature>
<feature type="compositionally biased region" description="Pro residues" evidence="3">
    <location>
        <begin position="317"/>
        <end position="341"/>
    </location>
</feature>
<protein>
    <recommendedName>
        <fullName evidence="4">N-acetyltransferase domain-containing protein</fullName>
    </recommendedName>
</protein>
<evidence type="ECO:0000256" key="3">
    <source>
        <dbReference type="SAM" id="MobiDB-lite"/>
    </source>
</evidence>
<dbReference type="RefSeq" id="WP_088258276.1">
    <property type="nucleotide sequence ID" value="NZ_NIDE01000014.1"/>
</dbReference>
<dbReference type="PANTHER" id="PTHR43877">
    <property type="entry name" value="AMINOALKYLPHOSPHONATE N-ACETYLTRANSFERASE-RELATED-RELATED"/>
    <property type="match status" value="1"/>
</dbReference>
<dbReference type="SUPFAM" id="SSF55729">
    <property type="entry name" value="Acyl-CoA N-acyltransferases (Nat)"/>
    <property type="match status" value="2"/>
</dbReference>
<organism evidence="5 6">
    <name type="scientific">Fimbriiglobus ruber</name>
    <dbReference type="NCBI Taxonomy" id="1908690"/>
    <lineage>
        <taxon>Bacteria</taxon>
        <taxon>Pseudomonadati</taxon>
        <taxon>Planctomycetota</taxon>
        <taxon>Planctomycetia</taxon>
        <taxon>Gemmatales</taxon>
        <taxon>Gemmataceae</taxon>
        <taxon>Fimbriiglobus</taxon>
    </lineage>
</organism>
<dbReference type="EMBL" id="NIDE01000014">
    <property type="protein sequence ID" value="OWK38488.1"/>
    <property type="molecule type" value="Genomic_DNA"/>
</dbReference>
<evidence type="ECO:0000313" key="5">
    <source>
        <dbReference type="EMBL" id="OWK38488.1"/>
    </source>
</evidence>
<feature type="region of interest" description="Disordered" evidence="3">
    <location>
        <begin position="315"/>
        <end position="341"/>
    </location>
</feature>
<dbReference type="InterPro" id="IPR016181">
    <property type="entry name" value="Acyl_CoA_acyltransferase"/>
</dbReference>
<dbReference type="InterPro" id="IPR050832">
    <property type="entry name" value="Bact_Acetyltransf"/>
</dbReference>
<evidence type="ECO:0000256" key="2">
    <source>
        <dbReference type="ARBA" id="ARBA00023315"/>
    </source>
</evidence>
<keyword evidence="1" id="KW-0808">Transferase</keyword>
<dbReference type="OrthoDB" id="241885at2"/>